<dbReference type="AlphaFoldDB" id="A0A086KYK4"/>
<dbReference type="GO" id="GO:0007030">
    <property type="term" value="P:Golgi organization"/>
    <property type="evidence" value="ECO:0007669"/>
    <property type="project" value="TreeGrafter"/>
</dbReference>
<dbReference type="Pfam" id="PF04495">
    <property type="entry name" value="GRASP55_65"/>
    <property type="match status" value="2"/>
</dbReference>
<keyword evidence="3" id="KW-0333">Golgi apparatus</keyword>
<evidence type="ECO:0000259" key="6">
    <source>
        <dbReference type="PROSITE" id="PS51865"/>
    </source>
</evidence>
<dbReference type="InterPro" id="IPR007583">
    <property type="entry name" value="GRASP55_65"/>
</dbReference>
<dbReference type="SUPFAM" id="SSF50156">
    <property type="entry name" value="PDZ domain-like"/>
    <property type="match status" value="2"/>
</dbReference>
<feature type="region of interest" description="Disordered" evidence="5">
    <location>
        <begin position="235"/>
        <end position="330"/>
    </location>
</feature>
<organism evidence="7 8">
    <name type="scientific">Toxoplasma gondii GAB2-2007-GAL-DOM2</name>
    <dbReference type="NCBI Taxonomy" id="1130820"/>
    <lineage>
        <taxon>Eukaryota</taxon>
        <taxon>Sar</taxon>
        <taxon>Alveolata</taxon>
        <taxon>Apicomplexa</taxon>
        <taxon>Conoidasida</taxon>
        <taxon>Coccidia</taxon>
        <taxon>Eucoccidiorida</taxon>
        <taxon>Eimeriorina</taxon>
        <taxon>Sarcocystidae</taxon>
        <taxon>Toxoplasma</taxon>
    </lineage>
</organism>
<evidence type="ECO:0000256" key="2">
    <source>
        <dbReference type="ARBA" id="ARBA00022737"/>
    </source>
</evidence>
<evidence type="ECO:0000256" key="3">
    <source>
        <dbReference type="ARBA" id="ARBA00023034"/>
    </source>
</evidence>
<feature type="domain" description="PDZ GRASP-type" evidence="6">
    <location>
        <begin position="22"/>
        <end position="124"/>
    </location>
</feature>
<feature type="compositionally biased region" description="Basic and acidic residues" evidence="5">
    <location>
        <begin position="308"/>
        <end position="330"/>
    </location>
</feature>
<keyword evidence="4" id="KW-0472">Membrane</keyword>
<gene>
    <name evidence="7" type="ORF">TGDOM2_261980</name>
</gene>
<accession>A0A086KYK4</accession>
<dbReference type="PANTHER" id="PTHR12893:SF0">
    <property type="entry name" value="GRASP65"/>
    <property type="match status" value="1"/>
</dbReference>
<evidence type="ECO:0000256" key="1">
    <source>
        <dbReference type="ARBA" id="ARBA00004394"/>
    </source>
</evidence>
<protein>
    <submittedName>
        <fullName evidence="7">Gorasp2-prov protein</fullName>
    </submittedName>
</protein>
<name>A0A086KYK4_TOXGO</name>
<dbReference type="PROSITE" id="PS51865">
    <property type="entry name" value="PDZ_GRASP"/>
    <property type="match status" value="2"/>
</dbReference>
<evidence type="ECO:0000313" key="7">
    <source>
        <dbReference type="EMBL" id="KFG49472.1"/>
    </source>
</evidence>
<reference evidence="7 8" key="1">
    <citation type="submission" date="2014-02" db="EMBL/GenBank/DDBJ databases">
        <authorList>
            <person name="Sibley D."/>
            <person name="Venepally P."/>
            <person name="Karamycheva S."/>
            <person name="Hadjithomas M."/>
            <person name="Khan A."/>
            <person name="Brunk B."/>
            <person name="Roos D."/>
            <person name="Caler E."/>
            <person name="Lorenzi H."/>
        </authorList>
    </citation>
    <scope>NUCLEOTIDE SEQUENCE [LARGE SCALE GENOMIC DNA]</scope>
    <source>
        <strain evidence="7 8">GAB2-2007-GAL-DOM2</strain>
    </source>
</reference>
<dbReference type="InterPro" id="IPR036034">
    <property type="entry name" value="PDZ_sf"/>
</dbReference>
<dbReference type="PANTHER" id="PTHR12893">
    <property type="entry name" value="GOLGI REASSEMBLY STACKING PROTEIN GRASP"/>
    <property type="match status" value="1"/>
</dbReference>
<dbReference type="EMBL" id="AHZU02000016">
    <property type="protein sequence ID" value="KFG49472.1"/>
    <property type="molecule type" value="Genomic_DNA"/>
</dbReference>
<feature type="domain" description="PDZ GRASP-type" evidence="6">
    <location>
        <begin position="130"/>
        <end position="219"/>
    </location>
</feature>
<proteinExistence type="predicted"/>
<evidence type="ECO:0000256" key="4">
    <source>
        <dbReference type="ARBA" id="ARBA00023136"/>
    </source>
</evidence>
<dbReference type="GO" id="GO:0000139">
    <property type="term" value="C:Golgi membrane"/>
    <property type="evidence" value="ECO:0007669"/>
    <property type="project" value="UniProtKB-SubCell"/>
</dbReference>
<feature type="compositionally biased region" description="Low complexity" evidence="5">
    <location>
        <begin position="240"/>
        <end position="285"/>
    </location>
</feature>
<dbReference type="Proteomes" id="UP000028837">
    <property type="component" value="Unassembled WGS sequence"/>
</dbReference>
<keyword evidence="2" id="KW-0677">Repeat</keyword>
<evidence type="ECO:0000256" key="5">
    <source>
        <dbReference type="SAM" id="MobiDB-lite"/>
    </source>
</evidence>
<dbReference type="Gene3D" id="2.30.42.10">
    <property type="match status" value="2"/>
</dbReference>
<evidence type="ECO:0000313" key="8">
    <source>
        <dbReference type="Proteomes" id="UP000028837"/>
    </source>
</evidence>
<dbReference type="VEuPathDB" id="ToxoDB:TGDOM2_261980"/>
<sequence>MGAASSLDQRGTLAVGEKARGGAYRVVKVQRGSPAEEAGLEVFFDFITRIDDLPLTSPNEETLQAFFAKVNRSTRPEPVQLVVFNARMRGFRNVTLRPAVLSHAQRPAASCVFSLGLSVSFSDVGNVMSEGVRVLSVAPNSPAAHAGLVELEDWILADSQGVFRDVDDLVDSVAAALNRHLQIFVFNSSTERIREVMVVPNNAWGGEGSLGCKLGSGYLHRLPFSRRVRVTEAGAKGEESLAPQAPSAADADSSEPASSGASDAVGSVAVGSAAAAQARSSTESESVGHSVSPGEAVSAGRGNAAQSEAREEAFRVQKEEGKQATGDREDKEIYILDSDGAPVLLTPSIEFESAYPPYAHALEEEDVWSVGAAEDSDFPACPDELDRPNFEFQTRNYCLYPVTNSPLKEALPLCSDREVRQGDSDRGSDGASPAAYASPYFAYDFPYAAAMARHTSAVFTGPPRPGEVVSIPSLH</sequence>
<dbReference type="OrthoDB" id="3318at2759"/>
<dbReference type="InterPro" id="IPR024958">
    <property type="entry name" value="GRASP_PDZ"/>
</dbReference>
<comment type="caution">
    <text evidence="7">The sequence shown here is derived from an EMBL/GenBank/DDBJ whole genome shotgun (WGS) entry which is preliminary data.</text>
</comment>
<comment type="subcellular location">
    <subcellularLocation>
        <location evidence="1">Golgi apparatus membrane</location>
    </subcellularLocation>
</comment>